<dbReference type="PROSITE" id="PS50075">
    <property type="entry name" value="CARRIER"/>
    <property type="match status" value="1"/>
</dbReference>
<feature type="domain" description="Carrier" evidence="4">
    <location>
        <begin position="29"/>
        <end position="104"/>
    </location>
</feature>
<dbReference type="Proteomes" id="UP001597260">
    <property type="component" value="Unassembled WGS sequence"/>
</dbReference>
<reference evidence="6" key="1">
    <citation type="journal article" date="2019" name="Int. J. Syst. Evol. Microbiol.">
        <title>The Global Catalogue of Microorganisms (GCM) 10K type strain sequencing project: providing services to taxonomists for standard genome sequencing and annotation.</title>
        <authorList>
            <consortium name="The Broad Institute Genomics Platform"/>
            <consortium name="The Broad Institute Genome Sequencing Center for Infectious Disease"/>
            <person name="Wu L."/>
            <person name="Ma J."/>
        </authorList>
    </citation>
    <scope>NUCLEOTIDE SEQUENCE [LARGE SCALE GENOMIC DNA]</scope>
    <source>
        <strain evidence="6">JCM 31037</strain>
    </source>
</reference>
<evidence type="ECO:0000313" key="6">
    <source>
        <dbReference type="Proteomes" id="UP001597260"/>
    </source>
</evidence>
<sequence>PDARVGDLPVPPIRTAPVPVRPRRQAADPPRTDTERRVAEAWCAVLGLEHIDRDVNLFEAGASSLSAARLHVRLCAAFDVSLPITDIFRCPTVASMAEVLDNENIDTNTIHTAAWLARIDRRRQALHAHPGRGRRPRHPSRDHEGTD</sequence>
<evidence type="ECO:0000256" key="1">
    <source>
        <dbReference type="ARBA" id="ARBA00022450"/>
    </source>
</evidence>
<dbReference type="SUPFAM" id="SSF47336">
    <property type="entry name" value="ACP-like"/>
    <property type="match status" value="1"/>
</dbReference>
<comment type="caution">
    <text evidence="5">The sequence shown here is derived from an EMBL/GenBank/DDBJ whole genome shotgun (WGS) entry which is preliminary data.</text>
</comment>
<protein>
    <submittedName>
        <fullName evidence="5">Acyl carrier protein</fullName>
    </submittedName>
</protein>
<gene>
    <name evidence="5" type="ORF">ACFQ4H_34075</name>
</gene>
<evidence type="ECO:0000313" key="5">
    <source>
        <dbReference type="EMBL" id="MFD1326118.1"/>
    </source>
</evidence>
<dbReference type="PANTHER" id="PTHR45527">
    <property type="entry name" value="NONRIBOSOMAL PEPTIDE SYNTHETASE"/>
    <property type="match status" value="1"/>
</dbReference>
<feature type="non-terminal residue" evidence="5">
    <location>
        <position position="1"/>
    </location>
</feature>
<feature type="compositionally biased region" description="Basic residues" evidence="3">
    <location>
        <begin position="126"/>
        <end position="138"/>
    </location>
</feature>
<dbReference type="RefSeq" id="WP_377579278.1">
    <property type="nucleotide sequence ID" value="NZ_JBHTMP010000120.1"/>
</dbReference>
<dbReference type="InterPro" id="IPR009081">
    <property type="entry name" value="PP-bd_ACP"/>
</dbReference>
<evidence type="ECO:0000259" key="4">
    <source>
        <dbReference type="PROSITE" id="PS50075"/>
    </source>
</evidence>
<accession>A0ABW3YNC2</accession>
<feature type="region of interest" description="Disordered" evidence="3">
    <location>
        <begin position="1"/>
        <end position="34"/>
    </location>
</feature>
<feature type="region of interest" description="Disordered" evidence="3">
    <location>
        <begin position="126"/>
        <end position="147"/>
    </location>
</feature>
<dbReference type="SMART" id="SM00823">
    <property type="entry name" value="PKS_PP"/>
    <property type="match status" value="1"/>
</dbReference>
<dbReference type="InterPro" id="IPR036736">
    <property type="entry name" value="ACP-like_sf"/>
</dbReference>
<dbReference type="PANTHER" id="PTHR45527:SF1">
    <property type="entry name" value="FATTY ACID SYNTHASE"/>
    <property type="match status" value="1"/>
</dbReference>
<dbReference type="Pfam" id="PF00550">
    <property type="entry name" value="PP-binding"/>
    <property type="match status" value="1"/>
</dbReference>
<keyword evidence="2" id="KW-0597">Phosphoprotein</keyword>
<keyword evidence="6" id="KW-1185">Reference proteome</keyword>
<keyword evidence="1" id="KW-0596">Phosphopantetheine</keyword>
<evidence type="ECO:0000256" key="2">
    <source>
        <dbReference type="ARBA" id="ARBA00022553"/>
    </source>
</evidence>
<organism evidence="5 6">
    <name type="scientific">Micromonospora sonneratiae</name>
    <dbReference type="NCBI Taxonomy" id="1184706"/>
    <lineage>
        <taxon>Bacteria</taxon>
        <taxon>Bacillati</taxon>
        <taxon>Actinomycetota</taxon>
        <taxon>Actinomycetes</taxon>
        <taxon>Micromonosporales</taxon>
        <taxon>Micromonosporaceae</taxon>
        <taxon>Micromonospora</taxon>
    </lineage>
</organism>
<dbReference type="EMBL" id="JBHTMP010000120">
    <property type="protein sequence ID" value="MFD1326118.1"/>
    <property type="molecule type" value="Genomic_DNA"/>
</dbReference>
<dbReference type="InterPro" id="IPR020806">
    <property type="entry name" value="PKS_PP-bd"/>
</dbReference>
<name>A0ABW3YNC2_9ACTN</name>
<evidence type="ECO:0000256" key="3">
    <source>
        <dbReference type="SAM" id="MobiDB-lite"/>
    </source>
</evidence>
<dbReference type="Gene3D" id="1.10.1200.10">
    <property type="entry name" value="ACP-like"/>
    <property type="match status" value="1"/>
</dbReference>
<proteinExistence type="predicted"/>